<gene>
    <name evidence="3" type="ORF">ES724_00390</name>
</gene>
<feature type="signal peptide" evidence="1">
    <location>
        <begin position="1"/>
        <end position="19"/>
    </location>
</feature>
<feature type="chain" id="PRO_5022821232" evidence="1">
    <location>
        <begin position="20"/>
        <end position="224"/>
    </location>
</feature>
<reference evidence="3 4" key="1">
    <citation type="submission" date="2019-08" db="EMBL/GenBank/DDBJ databases">
        <title>Genome sequence of Gillisia hiemivivida IC154 (type strain).</title>
        <authorList>
            <person name="Bowman J.P."/>
        </authorList>
    </citation>
    <scope>NUCLEOTIDE SEQUENCE [LARGE SCALE GENOMIC DNA]</scope>
    <source>
        <strain evidence="3 4">IC154</strain>
    </source>
</reference>
<comment type="caution">
    <text evidence="3">The sequence shown here is derived from an EMBL/GenBank/DDBJ whole genome shotgun (WGS) entry which is preliminary data.</text>
</comment>
<keyword evidence="4" id="KW-1185">Reference proteome</keyword>
<dbReference type="Gene3D" id="2.160.20.120">
    <property type="match status" value="1"/>
</dbReference>
<dbReference type="InterPro" id="IPR021255">
    <property type="entry name" value="DUF2807"/>
</dbReference>
<sequence>MMKNIILLILFSWAATTFAQEITVELDNFTEVEVTKGLKVNLTQAEENKAIITGSSRNNVNLKVKNGVLKVSVDLDHLWNEDNTIVDIYFKQLLKVEAKQNSKIDICGKLSQPMFNIRVQEGADLKAKVELENLYASVVTGGNLFIIGTAAKQDIDVKAAGDFKGENLIGTDVKVSIAGGGTASIFSKAYVNAKVRAGGTIYVYGNPNKIDETTTFGGTIKKIN</sequence>
<proteinExistence type="predicted"/>
<organism evidence="3 4">
    <name type="scientific">Gillisia hiemivivida</name>
    <dbReference type="NCBI Taxonomy" id="291190"/>
    <lineage>
        <taxon>Bacteria</taxon>
        <taxon>Pseudomonadati</taxon>
        <taxon>Bacteroidota</taxon>
        <taxon>Flavobacteriia</taxon>
        <taxon>Flavobacteriales</taxon>
        <taxon>Flavobacteriaceae</taxon>
        <taxon>Gillisia</taxon>
    </lineage>
</organism>
<evidence type="ECO:0000256" key="1">
    <source>
        <dbReference type="SAM" id="SignalP"/>
    </source>
</evidence>
<keyword evidence="1" id="KW-0732">Signal</keyword>
<dbReference type="Pfam" id="PF10988">
    <property type="entry name" value="DUF2807"/>
    <property type="match status" value="1"/>
</dbReference>
<accession>A0A5C6ZXV4</accession>
<evidence type="ECO:0000259" key="2">
    <source>
        <dbReference type="Pfam" id="PF10988"/>
    </source>
</evidence>
<name>A0A5C6ZXV4_9FLAO</name>
<evidence type="ECO:0000313" key="3">
    <source>
        <dbReference type="EMBL" id="TXD95528.1"/>
    </source>
</evidence>
<dbReference type="AlphaFoldDB" id="A0A5C6ZXV4"/>
<protein>
    <submittedName>
        <fullName evidence="3">DUF2807 domain-containing protein</fullName>
    </submittedName>
</protein>
<dbReference type="Proteomes" id="UP000321367">
    <property type="component" value="Unassembled WGS sequence"/>
</dbReference>
<evidence type="ECO:0000313" key="4">
    <source>
        <dbReference type="Proteomes" id="UP000321367"/>
    </source>
</evidence>
<feature type="domain" description="Putative auto-transporter adhesin head GIN" evidence="2">
    <location>
        <begin position="28"/>
        <end position="207"/>
    </location>
</feature>
<dbReference type="EMBL" id="VORY01000001">
    <property type="protein sequence ID" value="TXD95528.1"/>
    <property type="molecule type" value="Genomic_DNA"/>
</dbReference>
<dbReference type="OrthoDB" id="704821at2"/>